<evidence type="ECO:0000313" key="2">
    <source>
        <dbReference type="EMBL" id="PTU21025.1"/>
    </source>
</evidence>
<evidence type="ECO:0000256" key="1">
    <source>
        <dbReference type="SAM" id="SignalP"/>
    </source>
</evidence>
<dbReference type="EMBL" id="MSFN02000004">
    <property type="protein sequence ID" value="PTU21025.1"/>
    <property type="molecule type" value="Genomic_DNA"/>
</dbReference>
<dbReference type="VEuPathDB" id="FungiDB:P175DRAFT_0501655"/>
<gene>
    <name evidence="2" type="ORF">P175DRAFT_0501655</name>
</gene>
<evidence type="ECO:0000313" key="3">
    <source>
        <dbReference type="Proteomes" id="UP000244073"/>
    </source>
</evidence>
<keyword evidence="1" id="KW-0732">Signal</keyword>
<comment type="caution">
    <text evidence="2">The sequence shown here is derived from an EMBL/GenBank/DDBJ whole genome shotgun (WGS) entry which is preliminary data.</text>
</comment>
<proteinExistence type="predicted"/>
<dbReference type="GeneID" id="63814100"/>
<reference evidence="2 3" key="1">
    <citation type="journal article" date="2018" name="Proc. Natl. Acad. Sci. U.S.A.">
        <title>Linking secondary metabolites to gene clusters through genome sequencing of six diverse Aspergillus species.</title>
        <authorList>
            <person name="Kaerboelling I."/>
            <person name="Vesth T.C."/>
            <person name="Frisvad J.C."/>
            <person name="Nybo J.L."/>
            <person name="Theobald S."/>
            <person name="Kuo A."/>
            <person name="Bowyer P."/>
            <person name="Matsuda Y."/>
            <person name="Mondo S."/>
            <person name="Lyhne E.K."/>
            <person name="Kogle M.E."/>
            <person name="Clum A."/>
            <person name="Lipzen A."/>
            <person name="Salamov A."/>
            <person name="Ngan C.Y."/>
            <person name="Daum C."/>
            <person name="Chiniquy J."/>
            <person name="Barry K."/>
            <person name="LaButti K."/>
            <person name="Haridas S."/>
            <person name="Simmons B.A."/>
            <person name="Magnuson J.K."/>
            <person name="Mortensen U.H."/>
            <person name="Larsen T.O."/>
            <person name="Grigoriev I.V."/>
            <person name="Baker S.E."/>
            <person name="Andersen M.R."/>
        </authorList>
    </citation>
    <scope>NUCLEOTIDE SEQUENCE [LARGE SCALE GENOMIC DNA]</scope>
    <source>
        <strain evidence="2 3">IBT 24754</strain>
    </source>
</reference>
<dbReference type="AlphaFoldDB" id="A0A2T5LXK9"/>
<dbReference type="RefSeq" id="XP_040752417.1">
    <property type="nucleotide sequence ID" value="XM_040897218.1"/>
</dbReference>
<protein>
    <recommendedName>
        <fullName evidence="4">Secreted protein</fullName>
    </recommendedName>
</protein>
<dbReference type="Proteomes" id="UP000244073">
    <property type="component" value="Unassembled WGS sequence"/>
</dbReference>
<evidence type="ECO:0008006" key="4">
    <source>
        <dbReference type="Google" id="ProtNLM"/>
    </source>
</evidence>
<feature type="chain" id="PRO_5015412553" description="Secreted protein" evidence="1">
    <location>
        <begin position="21"/>
        <end position="79"/>
    </location>
</feature>
<name>A0A2T5LXK9_9EURO</name>
<accession>A0A2T5LXK9</accession>
<sequence length="79" mass="8869">MWSWQLCLPLFSLSSPPSLSLPVTTYSNLAKNLWLFFRFGPDTVSCSVRSDDLLLNRICCTYRATHIPTIALGFLLSGD</sequence>
<feature type="signal peptide" evidence="1">
    <location>
        <begin position="1"/>
        <end position="20"/>
    </location>
</feature>
<organism evidence="2 3">
    <name type="scientific">Aspergillus ochraceoroseus IBT 24754</name>
    <dbReference type="NCBI Taxonomy" id="1392256"/>
    <lineage>
        <taxon>Eukaryota</taxon>
        <taxon>Fungi</taxon>
        <taxon>Dikarya</taxon>
        <taxon>Ascomycota</taxon>
        <taxon>Pezizomycotina</taxon>
        <taxon>Eurotiomycetes</taxon>
        <taxon>Eurotiomycetidae</taxon>
        <taxon>Eurotiales</taxon>
        <taxon>Aspergillaceae</taxon>
        <taxon>Aspergillus</taxon>
        <taxon>Aspergillus subgen. Nidulantes</taxon>
    </lineage>
</organism>